<keyword evidence="1" id="KW-1133">Transmembrane helix</keyword>
<gene>
    <name evidence="2" type="primary">LOC114340658</name>
</gene>
<dbReference type="PANTHER" id="PTHR28474:SF1">
    <property type="entry name" value="TRANSMEMBRANE PROTEIN 72"/>
    <property type="match status" value="1"/>
</dbReference>
<organism evidence="2">
    <name type="scientific">Diabrotica virgifera virgifera</name>
    <name type="common">western corn rootworm</name>
    <dbReference type="NCBI Taxonomy" id="50390"/>
    <lineage>
        <taxon>Eukaryota</taxon>
        <taxon>Metazoa</taxon>
        <taxon>Ecdysozoa</taxon>
        <taxon>Arthropoda</taxon>
        <taxon>Hexapoda</taxon>
        <taxon>Insecta</taxon>
        <taxon>Pterygota</taxon>
        <taxon>Neoptera</taxon>
        <taxon>Endopterygota</taxon>
        <taxon>Coleoptera</taxon>
        <taxon>Polyphaga</taxon>
        <taxon>Cucujiformia</taxon>
        <taxon>Chrysomeloidea</taxon>
        <taxon>Chrysomelidae</taxon>
        <taxon>Galerucinae</taxon>
        <taxon>Diabroticina</taxon>
        <taxon>Diabroticites</taxon>
        <taxon>Diabrotica</taxon>
    </lineage>
</organism>
<feature type="transmembrane region" description="Helical" evidence="1">
    <location>
        <begin position="71"/>
        <end position="92"/>
    </location>
</feature>
<protein>
    <submittedName>
        <fullName evidence="2">Uncharacterized protein LOC114340658</fullName>
    </submittedName>
</protein>
<keyword evidence="1" id="KW-0472">Membrane</keyword>
<dbReference type="InterPro" id="IPR032055">
    <property type="entry name" value="TMEM72"/>
</dbReference>
<keyword evidence="1" id="KW-0812">Transmembrane</keyword>
<accession>A0A6P7GMM1</accession>
<dbReference type="RefSeq" id="XP_028147232.1">
    <property type="nucleotide sequence ID" value="XM_028291431.1"/>
</dbReference>
<reference evidence="2" key="1">
    <citation type="submission" date="2025-08" db="UniProtKB">
        <authorList>
            <consortium name="RefSeq"/>
        </authorList>
    </citation>
    <scope>IDENTIFICATION</scope>
    <source>
        <tissue evidence="2">Whole insect</tissue>
    </source>
</reference>
<evidence type="ECO:0000313" key="2">
    <source>
        <dbReference type="RefSeq" id="XP_028147232.1"/>
    </source>
</evidence>
<evidence type="ECO:0000256" key="1">
    <source>
        <dbReference type="SAM" id="Phobius"/>
    </source>
</evidence>
<proteinExistence type="predicted"/>
<dbReference type="AlphaFoldDB" id="A0A6P7GMM1"/>
<dbReference type="Pfam" id="PF16054">
    <property type="entry name" value="TMEM72"/>
    <property type="match status" value="1"/>
</dbReference>
<dbReference type="PANTHER" id="PTHR28474">
    <property type="entry name" value="TRANSMEMBRANE PROTEIN 72"/>
    <property type="match status" value="1"/>
</dbReference>
<sequence>LCAGFEIFGDSCVIKFTVFITWPNFEYDLPTQSDHKLWKYWTGVTWFSEWKKSLIYAPISVIPFVWPHKLWLSYVAGGQLLTLAFFHLVLTFKSKKKKRRRKDNLLHTDGDSFESSKFEEVTECLDDGLPEPIPGSSHSISDSLVEQDTILEI</sequence>
<feature type="non-terminal residue" evidence="2">
    <location>
        <position position="1"/>
    </location>
</feature>
<dbReference type="InParanoid" id="A0A6P7GMM1"/>
<name>A0A6P7GMM1_DIAVI</name>